<dbReference type="Gene3D" id="3.30.530.20">
    <property type="match status" value="1"/>
</dbReference>
<dbReference type="InterPro" id="IPR023393">
    <property type="entry name" value="START-like_dom_sf"/>
</dbReference>
<sequence>MRRLALIPLAVLTLAAGAAQAADYVSIVQEAEVARPPEVVWKKVGGYCDIGGWMRTTCEITAGNDGEVGAVRRIAGRIDEVLVARTATAYTYIQPKSPIDYHGTVEILPTSDGKGSRIVYSLFYDAESLGTPEARAADRARRAAMFAGVLKTMKAIAEAD</sequence>
<dbReference type="InterPro" id="IPR019587">
    <property type="entry name" value="Polyketide_cyclase/dehydratase"/>
</dbReference>
<reference evidence="3" key="1">
    <citation type="journal article" date="2019" name="Int. J. Syst. Evol. Microbiol.">
        <title>The Global Catalogue of Microorganisms (GCM) 10K type strain sequencing project: providing services to taxonomists for standard genome sequencing and annotation.</title>
        <authorList>
            <consortium name="The Broad Institute Genomics Platform"/>
            <consortium name="The Broad Institute Genome Sequencing Center for Infectious Disease"/>
            <person name="Wu L."/>
            <person name="Ma J."/>
        </authorList>
    </citation>
    <scope>NUCLEOTIDE SEQUENCE [LARGE SCALE GENOMIC DNA]</scope>
    <source>
        <strain evidence="3">DFY28</strain>
    </source>
</reference>
<dbReference type="SUPFAM" id="SSF55961">
    <property type="entry name" value="Bet v1-like"/>
    <property type="match status" value="1"/>
</dbReference>
<keyword evidence="1" id="KW-0732">Signal</keyword>
<name>A0ABW4MXY8_9CAUL</name>
<comment type="caution">
    <text evidence="2">The sequence shown here is derived from an EMBL/GenBank/DDBJ whole genome shotgun (WGS) entry which is preliminary data.</text>
</comment>
<feature type="signal peptide" evidence="1">
    <location>
        <begin position="1"/>
        <end position="21"/>
    </location>
</feature>
<accession>A0ABW4MXY8</accession>
<dbReference type="Proteomes" id="UP001597237">
    <property type="component" value="Unassembled WGS sequence"/>
</dbReference>
<keyword evidence="3" id="KW-1185">Reference proteome</keyword>
<dbReference type="CDD" id="cd07821">
    <property type="entry name" value="PYR_PYL_RCAR_like"/>
    <property type="match status" value="1"/>
</dbReference>
<dbReference type="RefSeq" id="WP_377280432.1">
    <property type="nucleotide sequence ID" value="NZ_JBHRSI010000001.1"/>
</dbReference>
<organism evidence="2 3">
    <name type="scientific">Phenylobacterium terrae</name>
    <dbReference type="NCBI Taxonomy" id="2665495"/>
    <lineage>
        <taxon>Bacteria</taxon>
        <taxon>Pseudomonadati</taxon>
        <taxon>Pseudomonadota</taxon>
        <taxon>Alphaproteobacteria</taxon>
        <taxon>Caulobacterales</taxon>
        <taxon>Caulobacteraceae</taxon>
        <taxon>Phenylobacterium</taxon>
    </lineage>
</organism>
<evidence type="ECO:0000313" key="2">
    <source>
        <dbReference type="EMBL" id="MFD1782516.1"/>
    </source>
</evidence>
<evidence type="ECO:0000313" key="3">
    <source>
        <dbReference type="Proteomes" id="UP001597237"/>
    </source>
</evidence>
<proteinExistence type="predicted"/>
<evidence type="ECO:0000256" key="1">
    <source>
        <dbReference type="SAM" id="SignalP"/>
    </source>
</evidence>
<dbReference type="EMBL" id="JBHUEY010000001">
    <property type="protein sequence ID" value="MFD1782516.1"/>
    <property type="molecule type" value="Genomic_DNA"/>
</dbReference>
<feature type="chain" id="PRO_5046833485" evidence="1">
    <location>
        <begin position="22"/>
        <end position="160"/>
    </location>
</feature>
<gene>
    <name evidence="2" type="ORF">ACFSC0_03845</name>
</gene>
<protein>
    <submittedName>
        <fullName evidence="2">SRPBCC family protein</fullName>
    </submittedName>
</protein>
<dbReference type="Pfam" id="PF10604">
    <property type="entry name" value="Polyketide_cyc2"/>
    <property type="match status" value="1"/>
</dbReference>